<gene>
    <name evidence="3" type="ORF">IW254_002208</name>
</gene>
<keyword evidence="4" id="KW-1185">Reference proteome</keyword>
<feature type="transmembrane region" description="Helical" evidence="2">
    <location>
        <begin position="138"/>
        <end position="161"/>
    </location>
</feature>
<evidence type="ECO:0000313" key="4">
    <source>
        <dbReference type="Proteomes" id="UP000658613"/>
    </source>
</evidence>
<reference evidence="3" key="1">
    <citation type="submission" date="2020-11" db="EMBL/GenBank/DDBJ databases">
        <title>Sequencing the genomes of 1000 actinobacteria strains.</title>
        <authorList>
            <person name="Klenk H.-P."/>
        </authorList>
    </citation>
    <scope>NUCLEOTIDE SEQUENCE</scope>
    <source>
        <strain evidence="3">DSM 45632</strain>
    </source>
</reference>
<name>A0A931GY41_9CORY</name>
<evidence type="ECO:0000313" key="3">
    <source>
        <dbReference type="EMBL" id="MBG6123239.1"/>
    </source>
</evidence>
<keyword evidence="3" id="KW-0969">Cilium</keyword>
<organism evidence="3 4">
    <name type="scientific">Corynebacterium aquatimens</name>
    <dbReference type="NCBI Taxonomy" id="1190508"/>
    <lineage>
        <taxon>Bacteria</taxon>
        <taxon>Bacillati</taxon>
        <taxon>Actinomycetota</taxon>
        <taxon>Actinomycetes</taxon>
        <taxon>Mycobacteriales</taxon>
        <taxon>Corynebacteriaceae</taxon>
        <taxon>Corynebacterium</taxon>
    </lineage>
</organism>
<dbReference type="EMBL" id="JADOUE010000001">
    <property type="protein sequence ID" value="MBG6123239.1"/>
    <property type="molecule type" value="Genomic_DNA"/>
</dbReference>
<feature type="region of interest" description="Disordered" evidence="1">
    <location>
        <begin position="226"/>
        <end position="251"/>
    </location>
</feature>
<dbReference type="RefSeq" id="WP_196825479.1">
    <property type="nucleotide sequence ID" value="NZ_CP046980.1"/>
</dbReference>
<keyword evidence="2" id="KW-0472">Membrane</keyword>
<feature type="transmembrane region" description="Helical" evidence="2">
    <location>
        <begin position="7"/>
        <end position="26"/>
    </location>
</feature>
<keyword evidence="2" id="KW-1133">Transmembrane helix</keyword>
<keyword evidence="3" id="KW-0966">Cell projection</keyword>
<evidence type="ECO:0000256" key="2">
    <source>
        <dbReference type="SAM" id="Phobius"/>
    </source>
</evidence>
<comment type="caution">
    <text evidence="3">The sequence shown here is derived from an EMBL/GenBank/DDBJ whole genome shotgun (WGS) entry which is preliminary data.</text>
</comment>
<accession>A0A931GY41</accession>
<keyword evidence="3" id="KW-0282">Flagellum</keyword>
<dbReference type="Proteomes" id="UP000658613">
    <property type="component" value="Unassembled WGS sequence"/>
</dbReference>
<feature type="region of interest" description="Disordered" evidence="1">
    <location>
        <begin position="182"/>
        <end position="214"/>
    </location>
</feature>
<protein>
    <submittedName>
        <fullName evidence="3">Flagellar basal body-associated protein FliL</fullName>
    </submittedName>
</protein>
<keyword evidence="2" id="KW-0812">Transmembrane</keyword>
<proteinExistence type="predicted"/>
<sequence length="251" mass="26400">MAKAGKIIMIVSGVLFVLSVIATAVFGTNMGKAITDEEKSPIVANGEGSVNLEANSVYQLFAHEARDAGTCEITDPNGNTVDLQGAPSSTTTVTINDTTWSNFDGFMTKDAGEYEVYCEDKGDVKIGFPVSVTTAGGFGIFLLLAFLTFFTTIIGLVLWLIGRSRDKDKAAYQNNQMPGYPAAGAPYMQDPAQTPNYGGEQAQAPDYGNYGNGNYGTYGAPNGNPFGAPNYGDGFNPNAGGDNRSSGNPYA</sequence>
<dbReference type="AlphaFoldDB" id="A0A931GY41"/>
<evidence type="ECO:0000256" key="1">
    <source>
        <dbReference type="SAM" id="MobiDB-lite"/>
    </source>
</evidence>